<dbReference type="OrthoDB" id="1448121at2"/>
<name>A0A506PEL5_9FLAO</name>
<reference evidence="1 2" key="1">
    <citation type="submission" date="2019-06" db="EMBL/GenBank/DDBJ databases">
        <title>Flavobacteriaceae Paucihalobacterium erythroidium CWB-1, complete genome.</title>
        <authorList>
            <person name="Wu S."/>
        </authorList>
    </citation>
    <scope>NUCLEOTIDE SEQUENCE [LARGE SCALE GENOMIC DNA]</scope>
    <source>
        <strain evidence="1 2">CWB-1</strain>
    </source>
</reference>
<dbReference type="Pfam" id="PF14059">
    <property type="entry name" value="DUF4251"/>
    <property type="match status" value="1"/>
</dbReference>
<protein>
    <submittedName>
        <fullName evidence="1">DUF4251 domain-containing protein</fullName>
    </submittedName>
</protein>
<dbReference type="RefSeq" id="WP_140991512.1">
    <property type="nucleotide sequence ID" value="NZ_VHIQ01000008.1"/>
</dbReference>
<accession>A0A506PEL5</accession>
<evidence type="ECO:0000313" key="2">
    <source>
        <dbReference type="Proteomes" id="UP000317332"/>
    </source>
</evidence>
<dbReference type="EMBL" id="VHIQ01000008">
    <property type="protein sequence ID" value="TPV31482.1"/>
    <property type="molecule type" value="Genomic_DNA"/>
</dbReference>
<keyword evidence="2" id="KW-1185">Reference proteome</keyword>
<comment type="caution">
    <text evidence="1">The sequence shown here is derived from an EMBL/GenBank/DDBJ whole genome shotgun (WGS) entry which is preliminary data.</text>
</comment>
<dbReference type="InterPro" id="IPR025347">
    <property type="entry name" value="DUF4251"/>
</dbReference>
<proteinExistence type="predicted"/>
<organism evidence="1 2">
    <name type="scientific">Paucihalobacter ruber</name>
    <dbReference type="NCBI Taxonomy" id="2567861"/>
    <lineage>
        <taxon>Bacteria</taxon>
        <taxon>Pseudomonadati</taxon>
        <taxon>Bacteroidota</taxon>
        <taxon>Flavobacteriia</taxon>
        <taxon>Flavobacteriales</taxon>
        <taxon>Flavobacteriaceae</taxon>
        <taxon>Paucihalobacter</taxon>
    </lineage>
</organism>
<dbReference type="Proteomes" id="UP000317332">
    <property type="component" value="Unassembled WGS sequence"/>
</dbReference>
<dbReference type="AlphaFoldDB" id="A0A506PEL5"/>
<sequence>MPINTQLHIIIFFIAFYGMSFAQEQPPKKLDKKARKELKIATNYQNTKALVESGNFDYEADWVFPLGQPRISLLGNVNRLRFENNILEANLPYFGTRYNDGYASAGINFKSEIDEYKVDFQDDNYRILITFVVVDEKERYQFDLEIESDGSGRLYFASNKRNAQTYSGLILPIKKK</sequence>
<gene>
    <name evidence="1" type="ORF">FJ651_14920</name>
</gene>
<evidence type="ECO:0000313" key="1">
    <source>
        <dbReference type="EMBL" id="TPV31482.1"/>
    </source>
</evidence>
<dbReference type="Gene3D" id="2.40.128.410">
    <property type="match status" value="1"/>
</dbReference>